<evidence type="ECO:0000256" key="2">
    <source>
        <dbReference type="ARBA" id="ARBA00022729"/>
    </source>
</evidence>
<evidence type="ECO:0000256" key="6">
    <source>
        <dbReference type="SAM" id="MobiDB-lite"/>
    </source>
</evidence>
<evidence type="ECO:0000313" key="8">
    <source>
        <dbReference type="EMBL" id="GGO00755.1"/>
    </source>
</evidence>
<sequence length="448" mass="49274">MKKSSFLTMALLLMISLLAACGGGGAMPNPEAGTGGTGTTAGTGGTDAGTTGEGDAPTSDVTLKMFQFKVEIADAMEKLLAEYEKETGVKITIETVGGGADYGAALKAKFASGDEPDIFNNGGYNEAQLWKDRMEDLSDQPWVADLADNVKDPMTMDGKLYGLPMNIEGYGFLYNKTLFEQAGITELPTTLSALRETAQKLQDAGIVPFENGYQEWWVIGQHLVNDAYAKQEDPDKFIQEWRAGETSVADNEIFNDWINLVDLTMEFSNDRPLTTDYNTQMTEFASGMAAMTQQGNWTQVQIDGIDPELEVGILPMPINDDEALNDNIFVGVPNNWVVNKNSANKEEAKKFLNWMVTSETGKRYTVEEFKFIPALKTITYEPEQLGDIAAGIQEYVQAEKTLGWHWPKLPDGTNQEFGALMQAYVAKKITKEELFKQMDATVLKLAGK</sequence>
<keyword evidence="3" id="KW-0472">Membrane</keyword>
<dbReference type="Gene3D" id="3.40.190.10">
    <property type="entry name" value="Periplasmic binding protein-like II"/>
    <property type="match status" value="2"/>
</dbReference>
<organism evidence="8 9">
    <name type="scientific">Saccharibacillus kuerlensis</name>
    <dbReference type="NCBI Taxonomy" id="459527"/>
    <lineage>
        <taxon>Bacteria</taxon>
        <taxon>Bacillati</taxon>
        <taxon>Bacillota</taxon>
        <taxon>Bacilli</taxon>
        <taxon>Bacillales</taxon>
        <taxon>Paenibacillaceae</taxon>
        <taxon>Saccharibacillus</taxon>
    </lineage>
</organism>
<accession>A0ABQ2L4L4</accession>
<feature type="compositionally biased region" description="Gly residues" evidence="6">
    <location>
        <begin position="33"/>
        <end position="47"/>
    </location>
</feature>
<evidence type="ECO:0000256" key="5">
    <source>
        <dbReference type="ARBA" id="ARBA00023288"/>
    </source>
</evidence>
<feature type="compositionally biased region" description="Low complexity" evidence="6">
    <location>
        <begin position="48"/>
        <end position="58"/>
    </location>
</feature>
<keyword evidence="4" id="KW-0564">Palmitate</keyword>
<dbReference type="EMBL" id="BMLN01000005">
    <property type="protein sequence ID" value="GGO00755.1"/>
    <property type="molecule type" value="Genomic_DNA"/>
</dbReference>
<keyword evidence="2 7" id="KW-0732">Signal</keyword>
<reference evidence="9" key="1">
    <citation type="journal article" date="2019" name="Int. J. Syst. Evol. Microbiol.">
        <title>The Global Catalogue of Microorganisms (GCM) 10K type strain sequencing project: providing services to taxonomists for standard genome sequencing and annotation.</title>
        <authorList>
            <consortium name="The Broad Institute Genomics Platform"/>
            <consortium name="The Broad Institute Genome Sequencing Center for Infectious Disease"/>
            <person name="Wu L."/>
            <person name="Ma J."/>
        </authorList>
    </citation>
    <scope>NUCLEOTIDE SEQUENCE [LARGE SCALE GENOMIC DNA]</scope>
    <source>
        <strain evidence="9">CGMCC 1.6964</strain>
    </source>
</reference>
<gene>
    <name evidence="8" type="ORF">GCM10010969_22330</name>
</gene>
<feature type="chain" id="PRO_5045434149" evidence="7">
    <location>
        <begin position="20"/>
        <end position="448"/>
    </location>
</feature>
<keyword evidence="1" id="KW-1003">Cell membrane</keyword>
<evidence type="ECO:0000256" key="3">
    <source>
        <dbReference type="ARBA" id="ARBA00023136"/>
    </source>
</evidence>
<dbReference type="SUPFAM" id="SSF53850">
    <property type="entry name" value="Periplasmic binding protein-like II"/>
    <property type="match status" value="1"/>
</dbReference>
<proteinExistence type="predicted"/>
<comment type="caution">
    <text evidence="8">The sequence shown here is derived from an EMBL/GenBank/DDBJ whole genome shotgun (WGS) entry which is preliminary data.</text>
</comment>
<evidence type="ECO:0000313" key="9">
    <source>
        <dbReference type="Proteomes" id="UP000606653"/>
    </source>
</evidence>
<name>A0ABQ2L4L4_9BACL</name>
<feature type="signal peptide" evidence="7">
    <location>
        <begin position="1"/>
        <end position="19"/>
    </location>
</feature>
<dbReference type="PANTHER" id="PTHR43649">
    <property type="entry name" value="ARABINOSE-BINDING PROTEIN-RELATED"/>
    <property type="match status" value="1"/>
</dbReference>
<protein>
    <submittedName>
        <fullName evidence="8">ABC transporter substrate-binding protein</fullName>
    </submittedName>
</protein>
<dbReference type="PROSITE" id="PS51257">
    <property type="entry name" value="PROKAR_LIPOPROTEIN"/>
    <property type="match status" value="1"/>
</dbReference>
<evidence type="ECO:0000256" key="4">
    <source>
        <dbReference type="ARBA" id="ARBA00023139"/>
    </source>
</evidence>
<feature type="region of interest" description="Disordered" evidence="6">
    <location>
        <begin position="30"/>
        <end position="58"/>
    </location>
</feature>
<dbReference type="InterPro" id="IPR050490">
    <property type="entry name" value="Bact_solute-bd_prot1"/>
</dbReference>
<keyword evidence="5" id="KW-0449">Lipoprotein</keyword>
<dbReference type="RefSeq" id="WP_018978521.1">
    <property type="nucleotide sequence ID" value="NZ_BMLN01000005.1"/>
</dbReference>
<keyword evidence="9" id="KW-1185">Reference proteome</keyword>
<evidence type="ECO:0000256" key="1">
    <source>
        <dbReference type="ARBA" id="ARBA00022475"/>
    </source>
</evidence>
<evidence type="ECO:0000256" key="7">
    <source>
        <dbReference type="SAM" id="SignalP"/>
    </source>
</evidence>
<dbReference type="InterPro" id="IPR006059">
    <property type="entry name" value="SBP"/>
</dbReference>
<dbReference type="PANTHER" id="PTHR43649:SF33">
    <property type="entry name" value="POLYGALACTURONAN_RHAMNOGALACTURONAN-BINDING PROTEIN YTCQ"/>
    <property type="match status" value="1"/>
</dbReference>
<dbReference type="Proteomes" id="UP000606653">
    <property type="component" value="Unassembled WGS sequence"/>
</dbReference>
<dbReference type="Pfam" id="PF01547">
    <property type="entry name" value="SBP_bac_1"/>
    <property type="match status" value="1"/>
</dbReference>